<evidence type="ECO:0000256" key="9">
    <source>
        <dbReference type="ARBA" id="ARBA00023152"/>
    </source>
</evidence>
<dbReference type="Gene3D" id="3.40.50.460">
    <property type="entry name" value="Phosphofructokinase domain"/>
    <property type="match status" value="1"/>
</dbReference>
<organism evidence="12 13">
    <name type="scientific">Coleofasciculus chthonoplastes PCC 7420</name>
    <dbReference type="NCBI Taxonomy" id="118168"/>
    <lineage>
        <taxon>Bacteria</taxon>
        <taxon>Bacillati</taxon>
        <taxon>Cyanobacteriota</taxon>
        <taxon>Cyanophyceae</taxon>
        <taxon>Coleofasciculales</taxon>
        <taxon>Coleofasciculaceae</taxon>
        <taxon>Coleofasciculus</taxon>
    </lineage>
</organism>
<evidence type="ECO:0000259" key="11">
    <source>
        <dbReference type="Pfam" id="PF00365"/>
    </source>
</evidence>
<feature type="binding site" description="in other chain" evidence="10">
    <location>
        <begin position="177"/>
        <end position="179"/>
    </location>
    <ligand>
        <name>substrate</name>
        <note>ligand shared between dimeric partners</note>
    </ligand>
</feature>
<dbReference type="RefSeq" id="WP_006102012.1">
    <property type="nucleotide sequence ID" value="NZ_DS989852.1"/>
</dbReference>
<keyword evidence="6 10" id="KW-0479">Metal-binding</keyword>
<comment type="pathway">
    <text evidence="3 10">Carbohydrate degradation; glycolysis; D-glyceraldehyde 3-phosphate and glycerone phosphate from D-glucose: step 3/4.</text>
</comment>
<dbReference type="PROSITE" id="PS00433">
    <property type="entry name" value="PHOSPHOFRUCTOKINASE"/>
    <property type="match status" value="1"/>
</dbReference>
<feature type="binding site" evidence="10">
    <location>
        <begin position="82"/>
        <end position="83"/>
    </location>
    <ligand>
        <name>ATP</name>
        <dbReference type="ChEBI" id="CHEBI:30616"/>
    </ligand>
</feature>
<dbReference type="PANTHER" id="PTHR13697:SF52">
    <property type="entry name" value="ATP-DEPENDENT 6-PHOSPHOFRUCTOKINASE 3"/>
    <property type="match status" value="1"/>
</dbReference>
<dbReference type="GO" id="GO:0047334">
    <property type="term" value="F:diphosphate-fructose-6-phosphate 1-phosphotransferase activity"/>
    <property type="evidence" value="ECO:0007669"/>
    <property type="project" value="InterPro"/>
</dbReference>
<comment type="catalytic activity">
    <reaction evidence="10">
        <text>beta-D-fructose 6-phosphate + ATP = beta-D-fructose 1,6-bisphosphate + ADP + H(+)</text>
        <dbReference type="Rhea" id="RHEA:16109"/>
        <dbReference type="ChEBI" id="CHEBI:15378"/>
        <dbReference type="ChEBI" id="CHEBI:30616"/>
        <dbReference type="ChEBI" id="CHEBI:32966"/>
        <dbReference type="ChEBI" id="CHEBI:57634"/>
        <dbReference type="ChEBI" id="CHEBI:456216"/>
        <dbReference type="EC" id="2.7.1.11"/>
    </reaction>
</comment>
<dbReference type="AlphaFoldDB" id="B4VTX4"/>
<dbReference type="SUPFAM" id="SSF53784">
    <property type="entry name" value="Phosphofructokinase"/>
    <property type="match status" value="1"/>
</dbReference>
<keyword evidence="10" id="KW-0547">Nucleotide-binding</keyword>
<evidence type="ECO:0000256" key="6">
    <source>
        <dbReference type="ARBA" id="ARBA00022723"/>
    </source>
</evidence>
<comment type="subcellular location">
    <subcellularLocation>
        <location evidence="2 10">Cytoplasm</location>
    </subcellularLocation>
</comment>
<dbReference type="eggNOG" id="COG0205">
    <property type="taxonomic scope" value="Bacteria"/>
</dbReference>
<name>B4VTX4_9CYAN</name>
<keyword evidence="4 10" id="KW-0963">Cytoplasm</keyword>
<dbReference type="EMBL" id="DS989852">
    <property type="protein sequence ID" value="EDX74681.1"/>
    <property type="molecule type" value="Genomic_DNA"/>
</dbReference>
<feature type="binding site" description="in other chain" evidence="10">
    <location>
        <begin position="133"/>
        <end position="135"/>
    </location>
    <ligand>
        <name>substrate</name>
        <note>ligand shared between dimeric partners</note>
    </ligand>
</feature>
<feature type="binding site" evidence="10">
    <location>
        <position position="170"/>
    </location>
    <ligand>
        <name>substrate</name>
        <note>ligand shared between dimeric partners</note>
    </ligand>
</feature>
<feature type="site" description="Important for substrate specificity; cannot use PPi as phosphoryl donor" evidence="10">
    <location>
        <position position="111"/>
    </location>
</feature>
<keyword evidence="10" id="KW-0067">ATP-binding</keyword>
<dbReference type="GO" id="GO:0005524">
    <property type="term" value="F:ATP binding"/>
    <property type="evidence" value="ECO:0007669"/>
    <property type="project" value="UniProtKB-KW"/>
</dbReference>
<sequence>METRKRIGLLTSGGDCPGLNAVIRAAVRHATLSYDWEVLGIPYATQGLLEGKAVSLNVHGLDSRGIDPLLSTGGTILGSINKGDTEAQADQIIAGYQKLGLDALIVIGGDGSLAIMNQLAHKGNMNIVGVPKTIDNDVAFTNLAVGFDTAVNTIVDALSRLSYTAASHDRVMVVEVMGREAGHLALNAGIAGGADVILIPEIPYSISGVCKHITELRDRWNRRFAIVVVAEGAKTIEGQERYYTDSQGEIRLRGIGDYVADQISHFSGDTIEARVTVLGHVQRGGAPSALDRLLATSFGKAAVDLIAKDDYQKMVAWQNGVVVSIPIDEVTSNSPILVDSHHPLVETAKALDTYIGDL</sequence>
<feature type="binding site" evidence="10">
    <location>
        <begin position="109"/>
        <end position="112"/>
    </location>
    <ligand>
        <name>ATP</name>
        <dbReference type="ChEBI" id="CHEBI:30616"/>
    </ligand>
</feature>
<evidence type="ECO:0000256" key="2">
    <source>
        <dbReference type="ARBA" id="ARBA00004496"/>
    </source>
</evidence>
<dbReference type="GO" id="GO:0048029">
    <property type="term" value="F:monosaccharide binding"/>
    <property type="evidence" value="ECO:0007669"/>
    <property type="project" value="TreeGrafter"/>
</dbReference>
<evidence type="ECO:0000256" key="1">
    <source>
        <dbReference type="ARBA" id="ARBA00001946"/>
    </source>
</evidence>
<evidence type="ECO:0000256" key="8">
    <source>
        <dbReference type="ARBA" id="ARBA00022842"/>
    </source>
</evidence>
<dbReference type="FunFam" id="3.40.50.460:FF:000002">
    <property type="entry name" value="ATP-dependent 6-phosphofructokinase"/>
    <property type="match status" value="1"/>
</dbReference>
<dbReference type="GO" id="GO:0030388">
    <property type="term" value="P:fructose 1,6-bisphosphate metabolic process"/>
    <property type="evidence" value="ECO:0007669"/>
    <property type="project" value="TreeGrafter"/>
</dbReference>
<keyword evidence="7 10" id="KW-0418">Kinase</keyword>
<comment type="similarity">
    <text evidence="10">Belongs to the phosphofructokinase type A (PFKA) family. Mixed-substrate PFK group III subfamily.</text>
</comment>
<keyword evidence="9 10" id="KW-0324">Glycolysis</keyword>
<dbReference type="InterPro" id="IPR022953">
    <property type="entry name" value="ATP_PFK"/>
</dbReference>
<dbReference type="GO" id="GO:0003872">
    <property type="term" value="F:6-phosphofructokinase activity"/>
    <property type="evidence" value="ECO:0007669"/>
    <property type="project" value="UniProtKB-UniRule"/>
</dbReference>
<feature type="binding site" description="in other chain" evidence="10">
    <location>
        <position position="231"/>
    </location>
    <ligand>
        <name>substrate</name>
        <note>ligand shared between dimeric partners</note>
    </ligand>
</feature>
<evidence type="ECO:0000313" key="12">
    <source>
        <dbReference type="EMBL" id="EDX74681.1"/>
    </source>
</evidence>
<dbReference type="EC" id="2.7.1.11" evidence="10"/>
<evidence type="ECO:0000256" key="7">
    <source>
        <dbReference type="ARBA" id="ARBA00022777"/>
    </source>
</evidence>
<dbReference type="GO" id="GO:0042802">
    <property type="term" value="F:identical protein binding"/>
    <property type="evidence" value="ECO:0007669"/>
    <property type="project" value="TreeGrafter"/>
</dbReference>
<dbReference type="InterPro" id="IPR015912">
    <property type="entry name" value="Phosphofructokinase_CS"/>
</dbReference>
<dbReference type="UniPathway" id="UPA00109">
    <property type="reaction ID" value="UER00182"/>
</dbReference>
<feature type="binding site" description="in other chain" evidence="10">
    <location>
        <begin position="280"/>
        <end position="283"/>
    </location>
    <ligand>
        <name>substrate</name>
        <note>ligand shared between dimeric partners</note>
    </ligand>
</feature>
<dbReference type="InterPro" id="IPR012829">
    <property type="entry name" value="Phosphofructokinase_III"/>
</dbReference>
<dbReference type="Pfam" id="PF00365">
    <property type="entry name" value="PFK"/>
    <property type="match status" value="1"/>
</dbReference>
<comment type="subunit">
    <text evidence="10">Homodimer or homotetramer.</text>
</comment>
<feature type="domain" description="Phosphofructokinase" evidence="11">
    <location>
        <begin position="6"/>
        <end position="306"/>
    </location>
</feature>
<feature type="active site" description="Proton acceptor" evidence="10">
    <location>
        <position position="135"/>
    </location>
</feature>
<dbReference type="GO" id="GO:0005945">
    <property type="term" value="C:6-phosphofructokinase complex"/>
    <property type="evidence" value="ECO:0007669"/>
    <property type="project" value="TreeGrafter"/>
</dbReference>
<keyword evidence="8 10" id="KW-0460">Magnesium</keyword>
<dbReference type="PANTHER" id="PTHR13697">
    <property type="entry name" value="PHOSPHOFRUCTOKINASE"/>
    <property type="match status" value="1"/>
</dbReference>
<feature type="binding site" evidence="10">
    <location>
        <position position="110"/>
    </location>
    <ligand>
        <name>Mg(2+)</name>
        <dbReference type="ChEBI" id="CHEBI:18420"/>
        <note>catalytic</note>
    </ligand>
</feature>
<dbReference type="PIRSF" id="PIRSF000532">
    <property type="entry name" value="ATP_PFK_prok"/>
    <property type="match status" value="1"/>
</dbReference>
<keyword evidence="5 10" id="KW-0808">Transferase</keyword>
<accession>B4VTX4</accession>
<keyword evidence="13" id="KW-1185">Reference proteome</keyword>
<dbReference type="Proteomes" id="UP000003835">
    <property type="component" value="Unassembled WGS sequence"/>
</dbReference>
<dbReference type="InterPro" id="IPR000023">
    <property type="entry name" value="Phosphofructokinase_dom"/>
</dbReference>
<feature type="binding site" evidence="10">
    <location>
        <position position="14"/>
    </location>
    <ligand>
        <name>ATP</name>
        <dbReference type="ChEBI" id="CHEBI:30616"/>
    </ligand>
</feature>
<dbReference type="GO" id="GO:0070095">
    <property type="term" value="F:fructose-6-phosphate binding"/>
    <property type="evidence" value="ECO:0007669"/>
    <property type="project" value="TreeGrafter"/>
</dbReference>
<reference evidence="12 13" key="1">
    <citation type="submission" date="2008-07" db="EMBL/GenBank/DDBJ databases">
        <authorList>
            <person name="Tandeau de Marsac N."/>
            <person name="Ferriera S."/>
            <person name="Johnson J."/>
            <person name="Kravitz S."/>
            <person name="Beeson K."/>
            <person name="Sutton G."/>
            <person name="Rogers Y.-H."/>
            <person name="Friedman R."/>
            <person name="Frazier M."/>
            <person name="Venter J.C."/>
        </authorList>
    </citation>
    <scope>NUCLEOTIDE SEQUENCE [LARGE SCALE GENOMIC DNA]</scope>
    <source>
        <strain evidence="12 13">PCC 7420</strain>
    </source>
</reference>
<evidence type="ECO:0000256" key="4">
    <source>
        <dbReference type="ARBA" id="ARBA00022490"/>
    </source>
</evidence>
<dbReference type="HOGENOM" id="CLU_020655_0_0_3"/>
<gene>
    <name evidence="10" type="primary">pfkA</name>
    <name evidence="12" type="ORF">MC7420_6159</name>
</gene>
<dbReference type="STRING" id="118168.MC7420_6159"/>
<dbReference type="InterPro" id="IPR035966">
    <property type="entry name" value="PKF_sf"/>
</dbReference>
<dbReference type="GO" id="GO:0061621">
    <property type="term" value="P:canonical glycolysis"/>
    <property type="evidence" value="ECO:0007669"/>
    <property type="project" value="TreeGrafter"/>
</dbReference>
<dbReference type="NCBIfam" id="NF002872">
    <property type="entry name" value="PRK03202.1"/>
    <property type="match status" value="1"/>
</dbReference>
<evidence type="ECO:0000313" key="13">
    <source>
        <dbReference type="Proteomes" id="UP000003835"/>
    </source>
</evidence>
<comment type="cofactor">
    <cofactor evidence="1 10">
        <name>Mg(2+)</name>
        <dbReference type="ChEBI" id="CHEBI:18420"/>
    </cofactor>
</comment>
<feature type="binding site" evidence="10">
    <location>
        <position position="274"/>
    </location>
    <ligand>
        <name>substrate</name>
        <note>ligand shared between dimeric partners</note>
    </ligand>
</feature>
<evidence type="ECO:0000256" key="5">
    <source>
        <dbReference type="ARBA" id="ARBA00022679"/>
    </source>
</evidence>
<dbReference type="InterPro" id="IPR012003">
    <property type="entry name" value="ATP_PFK_prok-type"/>
</dbReference>
<dbReference type="GO" id="GO:0046872">
    <property type="term" value="F:metal ion binding"/>
    <property type="evidence" value="ECO:0007669"/>
    <property type="project" value="UniProtKB-KW"/>
</dbReference>
<dbReference type="HAMAP" id="MF_01976">
    <property type="entry name" value="Phosphofructokinase_III"/>
    <property type="match status" value="1"/>
</dbReference>
<evidence type="ECO:0000256" key="3">
    <source>
        <dbReference type="ARBA" id="ARBA00004679"/>
    </source>
</evidence>
<comment type="function">
    <text evidence="10">Catalyzes the phosphorylation of D-fructose 6-phosphate to fructose 1,6-bisphosphate by ATP, the first committing step of glycolysis.</text>
</comment>
<protein>
    <recommendedName>
        <fullName evidence="10">ATP-dependent 6-phosphofructokinase</fullName>
        <shortName evidence="10">ATP-PFK</shortName>
        <shortName evidence="10">Phosphofructokinase</shortName>
        <ecNumber evidence="10">2.7.1.11</ecNumber>
    </recommendedName>
    <alternativeName>
        <fullName evidence="10">Phosphohexokinase</fullName>
    </alternativeName>
</protein>
<evidence type="ECO:0000256" key="10">
    <source>
        <dbReference type="HAMAP-Rule" id="MF_01976"/>
    </source>
</evidence>
<comment type="caution">
    <text evidence="10">Lacks conserved residue(s) required for the propagation of feature annotation.</text>
</comment>
<dbReference type="OrthoDB" id="9802503at2"/>
<dbReference type="PRINTS" id="PR00476">
    <property type="entry name" value="PHFRCTKINASE"/>
</dbReference>
<proteinExistence type="inferred from homology"/>
<dbReference type="Gene3D" id="3.40.50.450">
    <property type="match status" value="1"/>
</dbReference>
<dbReference type="GO" id="GO:0006002">
    <property type="term" value="P:fructose 6-phosphate metabolic process"/>
    <property type="evidence" value="ECO:0007669"/>
    <property type="project" value="InterPro"/>
</dbReference>
<dbReference type="GO" id="GO:0016208">
    <property type="term" value="F:AMP binding"/>
    <property type="evidence" value="ECO:0007669"/>
    <property type="project" value="TreeGrafter"/>
</dbReference>